<evidence type="ECO:0000313" key="4">
    <source>
        <dbReference type="EMBL" id="MFD1483839.1"/>
    </source>
</evidence>
<dbReference type="InterPro" id="IPR036388">
    <property type="entry name" value="WH-like_DNA-bd_sf"/>
</dbReference>
<keyword evidence="1 2" id="KW-0129">CBS domain</keyword>
<gene>
    <name evidence="4" type="ORF">ACFQ5J_01070</name>
</gene>
<dbReference type="InterPro" id="IPR000644">
    <property type="entry name" value="CBS_dom"/>
</dbReference>
<dbReference type="Pfam" id="PF00571">
    <property type="entry name" value="CBS"/>
    <property type="match status" value="2"/>
</dbReference>
<dbReference type="PANTHER" id="PTHR43080:SF2">
    <property type="entry name" value="CBS DOMAIN-CONTAINING PROTEIN"/>
    <property type="match status" value="1"/>
</dbReference>
<name>A0ABW4E2P5_9LACO</name>
<feature type="domain" description="CBS" evidence="3">
    <location>
        <begin position="144"/>
        <end position="203"/>
    </location>
</feature>
<evidence type="ECO:0000256" key="2">
    <source>
        <dbReference type="PROSITE-ProRule" id="PRU00703"/>
    </source>
</evidence>
<dbReference type="InterPro" id="IPR046342">
    <property type="entry name" value="CBS_dom_sf"/>
</dbReference>
<feature type="domain" description="CBS" evidence="3">
    <location>
        <begin position="73"/>
        <end position="135"/>
    </location>
</feature>
<dbReference type="PANTHER" id="PTHR43080">
    <property type="entry name" value="CBS DOMAIN-CONTAINING PROTEIN CBSX3, MITOCHONDRIAL"/>
    <property type="match status" value="1"/>
</dbReference>
<dbReference type="Proteomes" id="UP001597252">
    <property type="component" value="Unassembled WGS sequence"/>
</dbReference>
<comment type="caution">
    <text evidence="4">The sequence shown here is derived from an EMBL/GenBank/DDBJ whole genome shotgun (WGS) entry which is preliminary data.</text>
</comment>
<dbReference type="InterPro" id="IPR051257">
    <property type="entry name" value="Diverse_CBS-Domain"/>
</dbReference>
<evidence type="ECO:0000259" key="3">
    <source>
        <dbReference type="PROSITE" id="PS51371"/>
    </source>
</evidence>
<protein>
    <submittedName>
        <fullName evidence="4">CBS domain-containing protein</fullName>
    </submittedName>
</protein>
<dbReference type="InterPro" id="IPR013196">
    <property type="entry name" value="HTH_11"/>
</dbReference>
<dbReference type="SUPFAM" id="SSF54631">
    <property type="entry name" value="CBS-domain pair"/>
    <property type="match status" value="1"/>
</dbReference>
<dbReference type="Gene3D" id="3.10.580.10">
    <property type="entry name" value="CBS-domain"/>
    <property type="match status" value="1"/>
</dbReference>
<accession>A0ABW4E2P5</accession>
<dbReference type="RefSeq" id="WP_125748754.1">
    <property type="nucleotide sequence ID" value="NZ_JBHTON010000003.1"/>
</dbReference>
<evidence type="ECO:0000256" key="1">
    <source>
        <dbReference type="ARBA" id="ARBA00023122"/>
    </source>
</evidence>
<dbReference type="SMART" id="SM00116">
    <property type="entry name" value="CBS"/>
    <property type="match status" value="2"/>
</dbReference>
<reference evidence="5" key="1">
    <citation type="journal article" date="2019" name="Int. J. Syst. Evol. Microbiol.">
        <title>The Global Catalogue of Microorganisms (GCM) 10K type strain sequencing project: providing services to taxonomists for standard genome sequencing and annotation.</title>
        <authorList>
            <consortium name="The Broad Institute Genomics Platform"/>
            <consortium name="The Broad Institute Genome Sequencing Center for Infectious Disease"/>
            <person name="Wu L."/>
            <person name="Ma J."/>
        </authorList>
    </citation>
    <scope>NUCLEOTIDE SEQUENCE [LARGE SCALE GENOMIC DNA]</scope>
    <source>
        <strain evidence="5">CCM 8903</strain>
    </source>
</reference>
<sequence>MQLTARQTEILTLLKAKSPMTGEAIATHLGVAIPTIRVDLRVLTALELLTSRPKVGYSYQQAPAKTVSADQYATPIKSIMLPTTEIRQNATLEEAVTKMFLADVGSLYVVDGDGALVGLISRKDLLRASFTSRDAESLVASIVMTRMPNVITVTPDTTIKTASELLLRHDVDSLPVVSDDDPQHAIGKITKNRIFAYFVQAAK</sequence>
<evidence type="ECO:0000313" key="5">
    <source>
        <dbReference type="Proteomes" id="UP001597252"/>
    </source>
</evidence>
<organism evidence="4 5">
    <name type="scientific">Lacticaseibacillus baoqingensis</name>
    <dbReference type="NCBI Taxonomy" id="2486013"/>
    <lineage>
        <taxon>Bacteria</taxon>
        <taxon>Bacillati</taxon>
        <taxon>Bacillota</taxon>
        <taxon>Bacilli</taxon>
        <taxon>Lactobacillales</taxon>
        <taxon>Lactobacillaceae</taxon>
        <taxon>Lacticaseibacillus</taxon>
    </lineage>
</organism>
<proteinExistence type="predicted"/>
<dbReference type="Gene3D" id="1.10.10.10">
    <property type="entry name" value="Winged helix-like DNA-binding domain superfamily/Winged helix DNA-binding domain"/>
    <property type="match status" value="1"/>
</dbReference>
<dbReference type="EMBL" id="JBHTON010000003">
    <property type="protein sequence ID" value="MFD1483839.1"/>
    <property type="molecule type" value="Genomic_DNA"/>
</dbReference>
<keyword evidence="5" id="KW-1185">Reference proteome</keyword>
<dbReference type="SUPFAM" id="SSF46785">
    <property type="entry name" value="Winged helix' DNA-binding domain"/>
    <property type="match status" value="1"/>
</dbReference>
<dbReference type="InterPro" id="IPR036390">
    <property type="entry name" value="WH_DNA-bd_sf"/>
</dbReference>
<dbReference type="Pfam" id="PF08279">
    <property type="entry name" value="HTH_11"/>
    <property type="match status" value="1"/>
</dbReference>
<dbReference type="PROSITE" id="PS51371">
    <property type="entry name" value="CBS"/>
    <property type="match status" value="2"/>
</dbReference>